<proteinExistence type="inferred from homology"/>
<dbReference type="InterPro" id="IPR018394">
    <property type="entry name" value="DNA_photolyase_1_CS_C"/>
</dbReference>
<feature type="site" description="Electron transfer via tryptophanyl radical" evidence="7">
    <location>
        <position position="468"/>
    </location>
</feature>
<dbReference type="InterPro" id="IPR014729">
    <property type="entry name" value="Rossmann-like_a/b/a_fold"/>
</dbReference>
<reference evidence="10" key="1">
    <citation type="submission" date="2023-02" db="EMBL/GenBank/DDBJ databases">
        <authorList>
            <person name="Palmer J.M."/>
        </authorList>
    </citation>
    <scope>NUCLEOTIDE SEQUENCE</scope>
    <source>
        <strain evidence="10">FW57</strain>
    </source>
</reference>
<comment type="cofactor">
    <cofactor evidence="1">
        <name>(6R)-5,10-methylene-5,6,7,8-tetrahydrofolate</name>
        <dbReference type="ChEBI" id="CHEBI:15636"/>
    </cofactor>
</comment>
<dbReference type="PRINTS" id="PR00147">
    <property type="entry name" value="DNAPHOTLYASE"/>
</dbReference>
<dbReference type="AlphaFoldDB" id="A0AAD4EVJ0"/>
<evidence type="ECO:0000259" key="9">
    <source>
        <dbReference type="PROSITE" id="PS51645"/>
    </source>
</evidence>
<dbReference type="EMBL" id="JAHCVI010000003">
    <property type="protein sequence ID" value="KAG7288403.1"/>
    <property type="molecule type" value="Genomic_DNA"/>
</dbReference>
<dbReference type="InterPro" id="IPR036155">
    <property type="entry name" value="Crypto/Photolyase_N_sf"/>
</dbReference>
<dbReference type="GO" id="GO:0032922">
    <property type="term" value="P:circadian regulation of gene expression"/>
    <property type="evidence" value="ECO:0007669"/>
    <property type="project" value="TreeGrafter"/>
</dbReference>
<organism evidence="10 11">
    <name type="scientific">Staphylotrichum longicolle</name>
    <dbReference type="NCBI Taxonomy" id="669026"/>
    <lineage>
        <taxon>Eukaryota</taxon>
        <taxon>Fungi</taxon>
        <taxon>Dikarya</taxon>
        <taxon>Ascomycota</taxon>
        <taxon>Pezizomycotina</taxon>
        <taxon>Sordariomycetes</taxon>
        <taxon>Sordariomycetidae</taxon>
        <taxon>Sordariales</taxon>
        <taxon>Chaetomiaceae</taxon>
        <taxon>Staphylotrichum</taxon>
    </lineage>
</organism>
<feature type="compositionally biased region" description="Polar residues" evidence="8">
    <location>
        <begin position="25"/>
        <end position="45"/>
    </location>
</feature>
<dbReference type="GO" id="GO:0003904">
    <property type="term" value="F:deoxyribodipyrimidine photo-lyase activity"/>
    <property type="evidence" value="ECO:0007669"/>
    <property type="project" value="TreeGrafter"/>
</dbReference>
<dbReference type="PROSITE" id="PS00691">
    <property type="entry name" value="DNA_PHOTOLYASES_1_2"/>
    <property type="match status" value="1"/>
</dbReference>
<dbReference type="FunFam" id="1.10.579.10:FF:000003">
    <property type="entry name" value="Deoxyribodipyrimidine photo-lyase"/>
    <property type="match status" value="1"/>
</dbReference>
<dbReference type="PROSITE" id="PS51645">
    <property type="entry name" value="PHR_CRY_ALPHA_BETA"/>
    <property type="match status" value="1"/>
</dbReference>
<evidence type="ECO:0000256" key="4">
    <source>
        <dbReference type="ARBA" id="ARBA00022827"/>
    </source>
</evidence>
<dbReference type="Pfam" id="PF03441">
    <property type="entry name" value="FAD_binding_7"/>
    <property type="match status" value="1"/>
</dbReference>
<dbReference type="GO" id="GO:0006950">
    <property type="term" value="P:response to stress"/>
    <property type="evidence" value="ECO:0007669"/>
    <property type="project" value="UniProtKB-ARBA"/>
</dbReference>
<dbReference type="GO" id="GO:0003677">
    <property type="term" value="F:DNA binding"/>
    <property type="evidence" value="ECO:0007669"/>
    <property type="project" value="TreeGrafter"/>
</dbReference>
<keyword evidence="5" id="KW-0157">Chromophore</keyword>
<evidence type="ECO:0000256" key="6">
    <source>
        <dbReference type="PIRSR" id="PIRSR602081-1"/>
    </source>
</evidence>
<feature type="binding site" evidence="6">
    <location>
        <begin position="383"/>
        <end position="390"/>
    </location>
    <ligand>
        <name>FAD</name>
        <dbReference type="ChEBI" id="CHEBI:57692"/>
    </ligand>
</feature>
<evidence type="ECO:0000313" key="10">
    <source>
        <dbReference type="EMBL" id="KAG7288403.1"/>
    </source>
</evidence>
<feature type="binding site" evidence="6">
    <location>
        <position position="328"/>
    </location>
    <ligand>
        <name>FAD</name>
        <dbReference type="ChEBI" id="CHEBI:57692"/>
    </ligand>
</feature>
<dbReference type="PANTHER" id="PTHR11455">
    <property type="entry name" value="CRYPTOCHROME"/>
    <property type="match status" value="1"/>
</dbReference>
<sequence length="582" mass="66203">MFPRGAKRKIQEGRGASSALKKSRACQSASPTHIPSAVSLTSDPLQQPHPFHKEAEQHGIVLRKFYPPEMSNARARAYQAGEIPRPIEQLNSALQDTSRKRESVQVKNAVVHWFKMDLRTVDNRALFCASQKAREAGVPLITMYLVSPQDFEAHLVAPIRVDFTLRTLRILREDLAKLNIPLYVETVEERKHIPVRIAELMETWGASHLYTNMEYEVDELRREAKVVRMLAEKDICVEVMHDACVVPPGRLCSGSDPEVLELCAQPLRNAELARRVFGQLFNSEIPMTVRNKNLADEEAGRLRALWPAGEHEAKKRLDAFCEHRIGHYDRKRNLPAEAGTSSLSIHLASGTLSARTAVRAAKDRNRSKDPNARSEGIQVWISEVAWRDFYKHVLVNWPYICMNKPFKPEYSNISWSYDKAHFVAWCEGRTGFPMVDAAMRQLREMGWMHNRCRMVVASFLSKDLMIDWRMGERFFMEHLIDGDFASNNGGWGFSASVGVDPQPYFRIFNPTLQSERFDKAGDYIRKWVPELCGIKGSAVHEPYARGAGALAKKNGYPEPIVNHRVARERALAAYKKGIERGL</sequence>
<feature type="site" description="Electron transfer via tryptophanyl radical" evidence="7">
    <location>
        <position position="491"/>
    </location>
</feature>
<comment type="similarity">
    <text evidence="2">Belongs to the DNA photolyase class-1 family.</text>
</comment>
<dbReference type="GO" id="GO:0005737">
    <property type="term" value="C:cytoplasm"/>
    <property type="evidence" value="ECO:0007669"/>
    <property type="project" value="TreeGrafter"/>
</dbReference>
<evidence type="ECO:0000256" key="1">
    <source>
        <dbReference type="ARBA" id="ARBA00001932"/>
    </source>
</evidence>
<dbReference type="InterPro" id="IPR002081">
    <property type="entry name" value="Cryptochrome/DNA_photolyase_1"/>
</dbReference>
<dbReference type="GO" id="GO:0006139">
    <property type="term" value="P:nucleobase-containing compound metabolic process"/>
    <property type="evidence" value="ECO:0007669"/>
    <property type="project" value="UniProtKB-ARBA"/>
</dbReference>
<dbReference type="Gene3D" id="1.10.579.10">
    <property type="entry name" value="DNA Cyclobutane Dipyrimidine Photolyase, subunit A, domain 3"/>
    <property type="match status" value="1"/>
</dbReference>
<dbReference type="Gene3D" id="1.25.40.80">
    <property type="match status" value="1"/>
</dbReference>
<evidence type="ECO:0000256" key="2">
    <source>
        <dbReference type="ARBA" id="ARBA00005862"/>
    </source>
</evidence>
<accession>A0AAD4EVJ0</accession>
<keyword evidence="3 6" id="KW-0285">Flavoprotein</keyword>
<dbReference type="Gene3D" id="3.40.50.620">
    <property type="entry name" value="HUPs"/>
    <property type="match status" value="1"/>
</dbReference>
<dbReference type="Pfam" id="PF00875">
    <property type="entry name" value="DNA_photolyase"/>
    <property type="match status" value="1"/>
</dbReference>
<feature type="binding site" evidence="6">
    <location>
        <begin position="340"/>
        <end position="344"/>
    </location>
    <ligand>
        <name>FAD</name>
        <dbReference type="ChEBI" id="CHEBI:57692"/>
    </ligand>
</feature>
<dbReference type="Proteomes" id="UP001197093">
    <property type="component" value="Unassembled WGS sequence"/>
</dbReference>
<name>A0AAD4EVJ0_9PEZI</name>
<feature type="region of interest" description="Disordered" evidence="8">
    <location>
        <begin position="1"/>
        <end position="50"/>
    </location>
</feature>
<feature type="site" description="Electron transfer via tryptophanyl radical" evidence="7">
    <location>
        <position position="415"/>
    </location>
</feature>
<evidence type="ECO:0000313" key="11">
    <source>
        <dbReference type="Proteomes" id="UP001197093"/>
    </source>
</evidence>
<protein>
    <recommendedName>
        <fullName evidence="9">Photolyase/cryptochrome alpha/beta domain-containing protein</fullName>
    </recommendedName>
</protein>
<dbReference type="InterPro" id="IPR005101">
    <property type="entry name" value="Cryptochr/Photolyase_FAD-bd"/>
</dbReference>
<dbReference type="PROSITE" id="PS00394">
    <property type="entry name" value="DNA_PHOTOLYASES_1_1"/>
    <property type="match status" value="1"/>
</dbReference>
<feature type="domain" description="Photolyase/cryptochrome alpha/beta" evidence="9">
    <location>
        <begin position="108"/>
        <end position="245"/>
    </location>
</feature>
<evidence type="ECO:0000256" key="7">
    <source>
        <dbReference type="PIRSR" id="PIRSR602081-2"/>
    </source>
</evidence>
<dbReference type="GO" id="GO:0043153">
    <property type="term" value="P:entrainment of circadian clock by photoperiod"/>
    <property type="evidence" value="ECO:0007669"/>
    <property type="project" value="TreeGrafter"/>
</dbReference>
<keyword evidence="11" id="KW-1185">Reference proteome</keyword>
<evidence type="ECO:0000256" key="3">
    <source>
        <dbReference type="ARBA" id="ARBA00022630"/>
    </source>
</evidence>
<evidence type="ECO:0000256" key="8">
    <source>
        <dbReference type="SAM" id="MobiDB-lite"/>
    </source>
</evidence>
<dbReference type="SUPFAM" id="SSF48173">
    <property type="entry name" value="Cryptochrome/photolyase FAD-binding domain"/>
    <property type="match status" value="1"/>
</dbReference>
<gene>
    <name evidence="10" type="ORF">NEMBOFW57_007935</name>
</gene>
<dbReference type="GO" id="GO:0071949">
    <property type="term" value="F:FAD binding"/>
    <property type="evidence" value="ECO:0007669"/>
    <property type="project" value="TreeGrafter"/>
</dbReference>
<feature type="binding site" evidence="6">
    <location>
        <position position="380"/>
    </location>
    <ligand>
        <name>FAD</name>
        <dbReference type="ChEBI" id="CHEBI:57692"/>
    </ligand>
</feature>
<dbReference type="InterPro" id="IPR006050">
    <property type="entry name" value="DNA_photolyase_N"/>
</dbReference>
<dbReference type="GO" id="GO:0005634">
    <property type="term" value="C:nucleus"/>
    <property type="evidence" value="ECO:0007669"/>
    <property type="project" value="TreeGrafter"/>
</dbReference>
<comment type="caution">
    <text evidence="10">The sequence shown here is derived from an EMBL/GenBank/DDBJ whole genome shotgun (WGS) entry which is preliminary data.</text>
</comment>
<feature type="binding site" evidence="6">
    <location>
        <begin position="481"/>
        <end position="483"/>
    </location>
    <ligand>
        <name>FAD</name>
        <dbReference type="ChEBI" id="CHEBI:57692"/>
    </ligand>
</feature>
<dbReference type="SUPFAM" id="SSF52425">
    <property type="entry name" value="Cryptochrome/photolyase, N-terminal domain"/>
    <property type="match status" value="1"/>
</dbReference>
<keyword evidence="4 6" id="KW-0274">FAD</keyword>
<comment type="cofactor">
    <cofactor evidence="6">
        <name>FAD</name>
        <dbReference type="ChEBI" id="CHEBI:57692"/>
    </cofactor>
    <text evidence="6">Binds 1 FAD per subunit.</text>
</comment>
<evidence type="ECO:0000256" key="5">
    <source>
        <dbReference type="ARBA" id="ARBA00022991"/>
    </source>
</evidence>
<dbReference type="InterPro" id="IPR036134">
    <property type="entry name" value="Crypto/Photolyase_FAD-like_sf"/>
</dbReference>
<dbReference type="PANTHER" id="PTHR11455:SF18">
    <property type="entry name" value="SI:CH1073-390K14.1"/>
    <property type="match status" value="1"/>
</dbReference>